<evidence type="ECO:0000256" key="1">
    <source>
        <dbReference type="SAM" id="SignalP"/>
    </source>
</evidence>
<feature type="chain" id="PRO_5037524449" evidence="1">
    <location>
        <begin position="22"/>
        <end position="164"/>
    </location>
</feature>
<gene>
    <name evidence="2" type="ORF">XELAEV_18045783mg</name>
</gene>
<proteinExistence type="predicted"/>
<name>A0A974C1P1_XENLA</name>
<dbReference type="EMBL" id="CM004482">
    <property type="protein sequence ID" value="OCT64686.1"/>
    <property type="molecule type" value="Genomic_DNA"/>
</dbReference>
<keyword evidence="1" id="KW-0732">Signal</keyword>
<dbReference type="Proteomes" id="UP000694892">
    <property type="component" value="Chromosome 9_10L"/>
</dbReference>
<reference evidence="3" key="1">
    <citation type="journal article" date="2016" name="Nature">
        <title>Genome evolution in the allotetraploid frog Xenopus laevis.</title>
        <authorList>
            <person name="Session A.M."/>
            <person name="Uno Y."/>
            <person name="Kwon T."/>
            <person name="Chapman J.A."/>
            <person name="Toyoda A."/>
            <person name="Takahashi S."/>
            <person name="Fukui A."/>
            <person name="Hikosaka A."/>
            <person name="Suzuki A."/>
            <person name="Kondo M."/>
            <person name="van Heeringen S.J."/>
            <person name="Quigley I."/>
            <person name="Heinz S."/>
            <person name="Ogino H."/>
            <person name="Ochi H."/>
            <person name="Hellsten U."/>
            <person name="Lyons J.B."/>
            <person name="Simakov O."/>
            <person name="Putnam N."/>
            <person name="Stites J."/>
            <person name="Kuroki Y."/>
            <person name="Tanaka T."/>
            <person name="Michiue T."/>
            <person name="Watanabe M."/>
            <person name="Bogdanovic O."/>
            <person name="Lister R."/>
            <person name="Georgiou G."/>
            <person name="Paranjpe S.S."/>
            <person name="van Kruijsbergen I."/>
            <person name="Shu S."/>
            <person name="Carlson J."/>
            <person name="Kinoshita T."/>
            <person name="Ohta Y."/>
            <person name="Mawaribuchi S."/>
            <person name="Jenkins J."/>
            <person name="Grimwood J."/>
            <person name="Schmutz J."/>
            <person name="Mitros T."/>
            <person name="Mozaffari S.V."/>
            <person name="Suzuki Y."/>
            <person name="Haramoto Y."/>
            <person name="Yamamoto T.S."/>
            <person name="Takagi C."/>
            <person name="Heald R."/>
            <person name="Miller K."/>
            <person name="Haudenschild C."/>
            <person name="Kitzman J."/>
            <person name="Nakayama T."/>
            <person name="Izutsu Y."/>
            <person name="Robert J."/>
            <person name="Fortriede J."/>
            <person name="Burns K."/>
            <person name="Lotay V."/>
            <person name="Karimi K."/>
            <person name="Yasuoka Y."/>
            <person name="Dichmann D.S."/>
            <person name="Flajnik M.F."/>
            <person name="Houston D.W."/>
            <person name="Shendure J."/>
            <person name="DuPasquier L."/>
            <person name="Vize P.D."/>
            <person name="Zorn A.M."/>
            <person name="Ito M."/>
            <person name="Marcotte E.M."/>
            <person name="Wallingford J.B."/>
            <person name="Ito Y."/>
            <person name="Asashima M."/>
            <person name="Ueno N."/>
            <person name="Matsuda Y."/>
            <person name="Veenstra G.J."/>
            <person name="Fujiyama A."/>
            <person name="Harland R.M."/>
            <person name="Taira M."/>
            <person name="Rokhsar D.S."/>
        </authorList>
    </citation>
    <scope>NUCLEOTIDE SEQUENCE [LARGE SCALE GENOMIC DNA]</scope>
    <source>
        <strain evidence="3">J</strain>
    </source>
</reference>
<sequence length="164" mass="18878">MVFVHPGVFLFMTGLVPMVLGEGLYMQCILSTPARDPFVPCGRNHTITLYAVYNPDFLKDGELTTQCDQGDKSSNKNKNQFQDGVLCCLHLENCLLINFAQYRIFTKNNVIMECTVPSKCNIEEKLRWMKTEPCAMDKCTFRNVNVMKYELSLLRKYTNNLKNL</sequence>
<evidence type="ECO:0000313" key="2">
    <source>
        <dbReference type="EMBL" id="OCT64686.1"/>
    </source>
</evidence>
<protein>
    <submittedName>
        <fullName evidence="2">Uncharacterized protein</fullName>
    </submittedName>
</protein>
<dbReference type="AlphaFoldDB" id="A0A974C1P1"/>
<evidence type="ECO:0000313" key="3">
    <source>
        <dbReference type="Proteomes" id="UP000694892"/>
    </source>
</evidence>
<feature type="signal peptide" evidence="1">
    <location>
        <begin position="1"/>
        <end position="21"/>
    </location>
</feature>
<accession>A0A974C1P1</accession>
<organism evidence="2 3">
    <name type="scientific">Xenopus laevis</name>
    <name type="common">African clawed frog</name>
    <dbReference type="NCBI Taxonomy" id="8355"/>
    <lineage>
        <taxon>Eukaryota</taxon>
        <taxon>Metazoa</taxon>
        <taxon>Chordata</taxon>
        <taxon>Craniata</taxon>
        <taxon>Vertebrata</taxon>
        <taxon>Euteleostomi</taxon>
        <taxon>Amphibia</taxon>
        <taxon>Batrachia</taxon>
        <taxon>Anura</taxon>
        <taxon>Pipoidea</taxon>
        <taxon>Pipidae</taxon>
        <taxon>Xenopodinae</taxon>
        <taxon>Xenopus</taxon>
        <taxon>Xenopus</taxon>
    </lineage>
</organism>